<dbReference type="EMBL" id="JAMDGY010000010">
    <property type="protein sequence ID" value="MDD0989490.1"/>
    <property type="molecule type" value="Genomic_DNA"/>
</dbReference>
<gene>
    <name evidence="2" type="ORF">M5G11_02965</name>
</gene>
<evidence type="ECO:0000313" key="3">
    <source>
        <dbReference type="Proteomes" id="UP001148203"/>
    </source>
</evidence>
<comment type="caution">
    <text evidence="2">The sequence shown here is derived from an EMBL/GenBank/DDBJ whole genome shotgun (WGS) entry which is preliminary data.</text>
</comment>
<dbReference type="RefSeq" id="WP_273912243.1">
    <property type="nucleotide sequence ID" value="NZ_JAMDGX010000051.1"/>
</dbReference>
<evidence type="ECO:0000313" key="2">
    <source>
        <dbReference type="EMBL" id="MDD0989490.1"/>
    </source>
</evidence>
<dbReference type="Proteomes" id="UP001148203">
    <property type="component" value="Unassembled WGS sequence"/>
</dbReference>
<keyword evidence="1" id="KW-0732">Signal</keyword>
<sequence>MRSTLLLGSLALTTALTSHAFDTTQHSEAILQQLGNVLADTASASQWQQLWQRTRAAGHFANGDGAHFTLSQQQIPSLVKSTLDTADSVAPEPATLAVYRKDFHPQVVGQQGQAALSAICLRVDWRNLPPSLPANPQAHMSQVSLLRTWPC</sequence>
<feature type="signal peptide" evidence="1">
    <location>
        <begin position="1"/>
        <end position="20"/>
    </location>
</feature>
<protein>
    <submittedName>
        <fullName evidence="2">Uncharacterized protein</fullName>
    </submittedName>
</protein>
<proteinExistence type="predicted"/>
<organism evidence="2 3">
    <name type="scientific">Pseudomonas fontis</name>
    <dbReference type="NCBI Taxonomy" id="2942633"/>
    <lineage>
        <taxon>Bacteria</taxon>
        <taxon>Pseudomonadati</taxon>
        <taxon>Pseudomonadota</taxon>
        <taxon>Gammaproteobacteria</taxon>
        <taxon>Pseudomonadales</taxon>
        <taxon>Pseudomonadaceae</taxon>
        <taxon>Pseudomonas</taxon>
    </lineage>
</organism>
<reference evidence="2 3" key="1">
    <citation type="submission" date="2022-05" db="EMBL/GenBank/DDBJ databases">
        <title>Novel Pseudomonas spp. Isolated from a Rainbow Trout Aquaculture Facility.</title>
        <authorList>
            <person name="Testerman T."/>
            <person name="Graf J."/>
        </authorList>
    </citation>
    <scope>NUCLEOTIDE SEQUENCE [LARGE SCALE GENOMIC DNA]</scope>
    <source>
        <strain evidence="2 3">ID681</strain>
    </source>
</reference>
<feature type="chain" id="PRO_5045486157" evidence="1">
    <location>
        <begin position="21"/>
        <end position="151"/>
    </location>
</feature>
<name>A0ABT5NMU0_9PSED</name>
<keyword evidence="3" id="KW-1185">Reference proteome</keyword>
<accession>A0ABT5NMU0</accession>
<evidence type="ECO:0000256" key="1">
    <source>
        <dbReference type="SAM" id="SignalP"/>
    </source>
</evidence>